<dbReference type="EMBL" id="BSER01000009">
    <property type="protein sequence ID" value="GLJ96172.1"/>
    <property type="molecule type" value="Genomic_DNA"/>
</dbReference>
<gene>
    <name evidence="1" type="ORF">GCM10017591_22350</name>
</gene>
<dbReference type="InterPro" id="IPR016064">
    <property type="entry name" value="NAD/diacylglycerol_kinase_sf"/>
</dbReference>
<accession>A0A9W6HN04</accession>
<evidence type="ECO:0000313" key="2">
    <source>
        <dbReference type="Proteomes" id="UP001142291"/>
    </source>
</evidence>
<dbReference type="RefSeq" id="WP_239531718.1">
    <property type="nucleotide sequence ID" value="NZ_BAAAUR010000001.1"/>
</dbReference>
<reference evidence="1" key="2">
    <citation type="submission" date="2023-01" db="EMBL/GenBank/DDBJ databases">
        <authorList>
            <person name="Sun Q."/>
            <person name="Evtushenko L."/>
        </authorList>
    </citation>
    <scope>NUCLEOTIDE SEQUENCE</scope>
    <source>
        <strain evidence="1">VKM Ac-1940</strain>
    </source>
</reference>
<evidence type="ECO:0000313" key="1">
    <source>
        <dbReference type="EMBL" id="GLJ96172.1"/>
    </source>
</evidence>
<keyword evidence="2" id="KW-1185">Reference proteome</keyword>
<dbReference type="SUPFAM" id="SSF111331">
    <property type="entry name" value="NAD kinase/diacylglycerol kinase-like"/>
    <property type="match status" value="1"/>
</dbReference>
<sequence>MFLGNGRYEPRGLAPVHRATLDDGRLDLRLLGVSRLGSRARVLLDLLTGRIERNRRYQQYSDAEYHFDLPDGPYRIARDGELGEQIDRIDARVLPRALTVIAPAARRAR</sequence>
<organism evidence="1 2">
    <name type="scientific">Microbacterium dextranolyticum</name>
    <dbReference type="NCBI Taxonomy" id="36806"/>
    <lineage>
        <taxon>Bacteria</taxon>
        <taxon>Bacillati</taxon>
        <taxon>Actinomycetota</taxon>
        <taxon>Actinomycetes</taxon>
        <taxon>Micrococcales</taxon>
        <taxon>Microbacteriaceae</taxon>
        <taxon>Microbacterium</taxon>
    </lineage>
</organism>
<dbReference type="AlphaFoldDB" id="A0A9W6HN04"/>
<reference evidence="1" key="1">
    <citation type="journal article" date="2014" name="Int. J. Syst. Evol. Microbiol.">
        <title>Complete genome sequence of Corynebacterium casei LMG S-19264T (=DSM 44701T), isolated from a smear-ripened cheese.</title>
        <authorList>
            <consortium name="US DOE Joint Genome Institute (JGI-PGF)"/>
            <person name="Walter F."/>
            <person name="Albersmeier A."/>
            <person name="Kalinowski J."/>
            <person name="Ruckert C."/>
        </authorList>
    </citation>
    <scope>NUCLEOTIDE SEQUENCE</scope>
    <source>
        <strain evidence="1">VKM Ac-1940</strain>
    </source>
</reference>
<comment type="caution">
    <text evidence="1">The sequence shown here is derived from an EMBL/GenBank/DDBJ whole genome shotgun (WGS) entry which is preliminary data.</text>
</comment>
<dbReference type="Gene3D" id="2.60.200.40">
    <property type="match status" value="1"/>
</dbReference>
<protein>
    <submittedName>
        <fullName evidence="1">Uncharacterized protein</fullName>
    </submittedName>
</protein>
<dbReference type="Proteomes" id="UP001142291">
    <property type="component" value="Unassembled WGS sequence"/>
</dbReference>
<name>A0A9W6HN04_9MICO</name>
<proteinExistence type="predicted"/>